<dbReference type="InterPro" id="IPR029016">
    <property type="entry name" value="GAF-like_dom_sf"/>
</dbReference>
<accession>A0A2P2CCU3</accession>
<proteinExistence type="predicted"/>
<dbReference type="EMBL" id="CZKB01000011">
    <property type="protein sequence ID" value="CUR59808.1"/>
    <property type="molecule type" value="Genomic_DNA"/>
</dbReference>
<dbReference type="InterPro" id="IPR036388">
    <property type="entry name" value="WH-like_DNA-bd_sf"/>
</dbReference>
<evidence type="ECO:0000313" key="4">
    <source>
        <dbReference type="EMBL" id="CUR59808.1"/>
    </source>
</evidence>
<evidence type="ECO:0000256" key="2">
    <source>
        <dbReference type="ARBA" id="ARBA00023163"/>
    </source>
</evidence>
<feature type="domain" description="ANTAR" evidence="3">
    <location>
        <begin position="166"/>
        <end position="227"/>
    </location>
</feature>
<dbReference type="SUPFAM" id="SSF55781">
    <property type="entry name" value="GAF domain-like"/>
    <property type="match status" value="1"/>
</dbReference>
<name>A0A2P2CCU3_9ZZZZ</name>
<evidence type="ECO:0000256" key="1">
    <source>
        <dbReference type="ARBA" id="ARBA00023015"/>
    </source>
</evidence>
<gene>
    <name evidence="4" type="ORF">NOCA1190105</name>
</gene>
<dbReference type="Gene3D" id="1.10.10.10">
    <property type="entry name" value="Winged helix-like DNA-binding domain superfamily/Winged helix DNA-binding domain"/>
    <property type="match status" value="1"/>
</dbReference>
<protein>
    <recommendedName>
        <fullName evidence="3">ANTAR domain-containing protein</fullName>
    </recommendedName>
</protein>
<dbReference type="GO" id="GO:0003723">
    <property type="term" value="F:RNA binding"/>
    <property type="evidence" value="ECO:0007669"/>
    <property type="project" value="InterPro"/>
</dbReference>
<organism evidence="4">
    <name type="scientific">metagenome</name>
    <dbReference type="NCBI Taxonomy" id="256318"/>
    <lineage>
        <taxon>unclassified sequences</taxon>
        <taxon>metagenomes</taxon>
    </lineage>
</organism>
<keyword evidence="1" id="KW-0805">Transcription regulation</keyword>
<evidence type="ECO:0000259" key="3">
    <source>
        <dbReference type="PROSITE" id="PS50921"/>
    </source>
</evidence>
<keyword evidence="2" id="KW-0804">Transcription</keyword>
<dbReference type="Gene3D" id="3.30.450.40">
    <property type="match status" value="1"/>
</dbReference>
<dbReference type="Pfam" id="PF03861">
    <property type="entry name" value="ANTAR"/>
    <property type="match status" value="1"/>
</dbReference>
<dbReference type="AlphaFoldDB" id="A0A2P2CCU3"/>
<reference evidence="4" key="1">
    <citation type="submission" date="2015-08" db="EMBL/GenBank/DDBJ databases">
        <authorList>
            <person name="Babu N.S."/>
            <person name="Beckwith C.J."/>
            <person name="Beseler K.G."/>
            <person name="Brison A."/>
            <person name="Carone J.V."/>
            <person name="Caskin T.P."/>
            <person name="Diamond M."/>
            <person name="Durham M.E."/>
            <person name="Foxe J.M."/>
            <person name="Go M."/>
            <person name="Henderson B.A."/>
            <person name="Jones I.B."/>
            <person name="McGettigan J.A."/>
            <person name="Micheletti S.J."/>
            <person name="Nasrallah M.E."/>
            <person name="Ortiz D."/>
            <person name="Piller C.R."/>
            <person name="Privatt S.R."/>
            <person name="Schneider S.L."/>
            <person name="Sharp S."/>
            <person name="Smith T.C."/>
            <person name="Stanton J.D."/>
            <person name="Ullery H.E."/>
            <person name="Wilson R.J."/>
            <person name="Serrano M.G."/>
            <person name="Buck G."/>
            <person name="Lee V."/>
            <person name="Wang Y."/>
            <person name="Carvalho R."/>
            <person name="Voegtly L."/>
            <person name="Shi R."/>
            <person name="Duckworth R."/>
            <person name="Johnson A."/>
            <person name="Loviza R."/>
            <person name="Walstead R."/>
            <person name="Shah Z."/>
            <person name="Kiflezghi M."/>
            <person name="Wade K."/>
            <person name="Ball S.L."/>
            <person name="Bradley K.W."/>
            <person name="Asai D.J."/>
            <person name="Bowman C.A."/>
            <person name="Russell D.A."/>
            <person name="Pope W.H."/>
            <person name="Jacobs-Sera D."/>
            <person name="Hendrix R.W."/>
            <person name="Hatfull G.F."/>
        </authorList>
    </citation>
    <scope>NUCLEOTIDE SEQUENCE</scope>
</reference>
<dbReference type="PROSITE" id="PS50921">
    <property type="entry name" value="ANTAR"/>
    <property type="match status" value="1"/>
</dbReference>
<dbReference type="InterPro" id="IPR005561">
    <property type="entry name" value="ANTAR"/>
</dbReference>
<sequence>MEFIPETLEALDELDAYDDDADLHTQLTRVADRARDVAPGVVGVSVASRDHDVTFTLVATNDEIATLDAVQYLTSGPCVDAIDLGRGVATSPEGLMNEATWREFAVASAASGVRSTLTFPVLRTGTVVATINLYGHAADTFVDKHHDLADVFGGWAPGAVANADLSFSTRVAAERAPLHLKETAVVDTATGILAARRGTTVAQARAHLDDAARHAMVPVARLAQVVVDLHHQW</sequence>